<dbReference type="Proteomes" id="UP000646827">
    <property type="component" value="Unassembled WGS sequence"/>
</dbReference>
<dbReference type="InterPro" id="IPR036915">
    <property type="entry name" value="Cyclin-like_sf"/>
</dbReference>
<name>A0A8H7VFY0_9FUNG</name>
<feature type="compositionally biased region" description="Basic residues" evidence="1">
    <location>
        <begin position="287"/>
        <end position="305"/>
    </location>
</feature>
<evidence type="ECO:0000256" key="1">
    <source>
        <dbReference type="SAM" id="MobiDB-lite"/>
    </source>
</evidence>
<dbReference type="GO" id="GO:0006357">
    <property type="term" value="P:regulation of transcription by RNA polymerase II"/>
    <property type="evidence" value="ECO:0007669"/>
    <property type="project" value="InterPro"/>
</dbReference>
<dbReference type="Pfam" id="PF00134">
    <property type="entry name" value="Cyclin_N"/>
    <property type="match status" value="1"/>
</dbReference>
<dbReference type="PIRSF" id="PIRSF028758">
    <property type="entry name" value="Cyclin, C/H/G types"/>
    <property type="match status" value="1"/>
</dbReference>
<dbReference type="PANTHER" id="PTHR10026">
    <property type="entry name" value="CYCLIN"/>
    <property type="match status" value="1"/>
</dbReference>
<feature type="domain" description="Cyclin N-terminal" evidence="2">
    <location>
        <begin position="30"/>
        <end position="155"/>
    </location>
</feature>
<dbReference type="GO" id="GO:0016538">
    <property type="term" value="F:cyclin-dependent protein serine/threonine kinase regulator activity"/>
    <property type="evidence" value="ECO:0007669"/>
    <property type="project" value="InterPro"/>
</dbReference>
<evidence type="ECO:0000259" key="2">
    <source>
        <dbReference type="Pfam" id="PF00134"/>
    </source>
</evidence>
<dbReference type="SUPFAM" id="SSF47954">
    <property type="entry name" value="Cyclin-like"/>
    <property type="match status" value="2"/>
</dbReference>
<dbReference type="Gene3D" id="1.10.472.10">
    <property type="entry name" value="Cyclin-like"/>
    <property type="match status" value="2"/>
</dbReference>
<dbReference type="CDD" id="cd20546">
    <property type="entry name" value="CYCLIN_SpCG1C_ScCTK2-like_rpt2"/>
    <property type="match status" value="1"/>
</dbReference>
<accession>A0A8H7VFY0</accession>
<dbReference type="AlphaFoldDB" id="A0A8H7VFY0"/>
<dbReference type="EMBL" id="JAEPRB010000106">
    <property type="protein sequence ID" value="KAG2221526.1"/>
    <property type="molecule type" value="Genomic_DNA"/>
</dbReference>
<sequence length="305" mass="35300">MVNDQWYFSKDDLQYTPSVIDGMTVRDEQMDRTKGCLYIAAIGAKLNFTRPQLAVATACTFLHRFYMRHSMAKYHVYIEEAGSICLTWDIGATCLFVATKAEESTRRMKDFVLACAQKAQKNDKLQLTEDSKDFIKWKETLLYNEIVLLHALCFDIALEHPYACLLEMEKELELSQTCVKRAWFLLYQSLGATFCLYYKPRTIAAAAIALSWQFSSEQPPSGGKWWDTVGVDPEQTYELAAEMVDFYEDHYTRSSSKASTPRHHSSQQQLHYSQGSSSQHNRSPSSQHRHYSSQHQHHHQQHQHH</sequence>
<evidence type="ECO:0000313" key="3">
    <source>
        <dbReference type="EMBL" id="KAG2221526.1"/>
    </source>
</evidence>
<protein>
    <recommendedName>
        <fullName evidence="2">Cyclin N-terminal domain-containing protein</fullName>
    </recommendedName>
</protein>
<dbReference type="InterPro" id="IPR043198">
    <property type="entry name" value="Cyclin/Ssn8"/>
</dbReference>
<reference evidence="3 4" key="1">
    <citation type="submission" date="2020-12" db="EMBL/GenBank/DDBJ databases">
        <title>Metabolic potential, ecology and presence of endohyphal bacteria is reflected in genomic diversity of Mucoromycotina.</title>
        <authorList>
            <person name="Muszewska A."/>
            <person name="Okrasinska A."/>
            <person name="Steczkiewicz K."/>
            <person name="Drgas O."/>
            <person name="Orlowska M."/>
            <person name="Perlinska-Lenart U."/>
            <person name="Aleksandrzak-Piekarczyk T."/>
            <person name="Szatraj K."/>
            <person name="Zielenkiewicz U."/>
            <person name="Pilsyk S."/>
            <person name="Malc E."/>
            <person name="Mieczkowski P."/>
            <person name="Kruszewska J.S."/>
            <person name="Biernat P."/>
            <person name="Pawlowska J."/>
        </authorList>
    </citation>
    <scope>NUCLEOTIDE SEQUENCE [LARGE SCALE GENOMIC DNA]</scope>
    <source>
        <strain evidence="3 4">CBS 142.35</strain>
    </source>
</reference>
<feature type="region of interest" description="Disordered" evidence="1">
    <location>
        <begin position="254"/>
        <end position="305"/>
    </location>
</feature>
<proteinExistence type="predicted"/>
<organism evidence="3 4">
    <name type="scientific">Circinella minor</name>
    <dbReference type="NCBI Taxonomy" id="1195481"/>
    <lineage>
        <taxon>Eukaryota</taxon>
        <taxon>Fungi</taxon>
        <taxon>Fungi incertae sedis</taxon>
        <taxon>Mucoromycota</taxon>
        <taxon>Mucoromycotina</taxon>
        <taxon>Mucoromycetes</taxon>
        <taxon>Mucorales</taxon>
        <taxon>Lichtheimiaceae</taxon>
        <taxon>Circinella</taxon>
    </lineage>
</organism>
<keyword evidence="4" id="KW-1185">Reference proteome</keyword>
<feature type="compositionally biased region" description="Low complexity" evidence="1">
    <location>
        <begin position="266"/>
        <end position="286"/>
    </location>
</feature>
<gene>
    <name evidence="3" type="ORF">INT45_004520</name>
</gene>
<comment type="caution">
    <text evidence="3">The sequence shown here is derived from an EMBL/GenBank/DDBJ whole genome shotgun (WGS) entry which is preliminary data.</text>
</comment>
<evidence type="ECO:0000313" key="4">
    <source>
        <dbReference type="Proteomes" id="UP000646827"/>
    </source>
</evidence>
<dbReference type="InterPro" id="IPR006671">
    <property type="entry name" value="Cyclin_N"/>
</dbReference>
<dbReference type="OrthoDB" id="25002at2759"/>